<dbReference type="AlphaFoldDB" id="A0A099KSX6"/>
<sequence length="143" mass="16790">MAKRYNPNKCKINRNYSISEIALLYQVHKSTVKAWLKRGLIKIDSQRPYLILGSDLRLFLKDLRGINKRPCELGEIFCMKCRSPRIPEQESITFEAESSTYGRIKARCEVCHSSMNRYFRLQELSVLQRHFAVILPLQQKRLG</sequence>
<comment type="caution">
    <text evidence="2">The sequence shown here is derived from an EMBL/GenBank/DDBJ whole genome shotgun (WGS) entry which is preliminary data.</text>
</comment>
<evidence type="ECO:0000259" key="1">
    <source>
        <dbReference type="Pfam" id="PF12728"/>
    </source>
</evidence>
<proteinExistence type="predicted"/>
<name>A0A099KSX6_COLPS</name>
<gene>
    <name evidence="2" type="ORF">GAB14E_0415</name>
</gene>
<organism evidence="2 3">
    <name type="scientific">Colwellia psychrerythraea</name>
    <name type="common">Vibrio psychroerythus</name>
    <dbReference type="NCBI Taxonomy" id="28229"/>
    <lineage>
        <taxon>Bacteria</taxon>
        <taxon>Pseudomonadati</taxon>
        <taxon>Pseudomonadota</taxon>
        <taxon>Gammaproteobacteria</taxon>
        <taxon>Alteromonadales</taxon>
        <taxon>Colwelliaceae</taxon>
        <taxon>Colwellia</taxon>
    </lineage>
</organism>
<evidence type="ECO:0000313" key="3">
    <source>
        <dbReference type="Proteomes" id="UP000029868"/>
    </source>
</evidence>
<dbReference type="EMBL" id="JQEC01000022">
    <property type="protein sequence ID" value="KGJ93601.1"/>
    <property type="molecule type" value="Genomic_DNA"/>
</dbReference>
<dbReference type="InterPro" id="IPR041657">
    <property type="entry name" value="HTH_17"/>
</dbReference>
<accession>A0A099KSX6</accession>
<reference evidence="2 3" key="1">
    <citation type="submission" date="2014-08" db="EMBL/GenBank/DDBJ databases">
        <title>Genomic and Phenotypic Diversity of Colwellia psychrerythraea strains from Disparate Marine Basins.</title>
        <authorList>
            <person name="Techtmann S.M."/>
            <person name="Stelling S.C."/>
            <person name="Utturkar S.M."/>
            <person name="Alshibli N."/>
            <person name="Harris A."/>
            <person name="Brown S.D."/>
            <person name="Hazen T.C."/>
        </authorList>
    </citation>
    <scope>NUCLEOTIDE SEQUENCE [LARGE SCALE GENOMIC DNA]</scope>
    <source>
        <strain evidence="2 3">GAB14E</strain>
    </source>
</reference>
<feature type="domain" description="Helix-turn-helix" evidence="1">
    <location>
        <begin position="16"/>
        <end position="61"/>
    </location>
</feature>
<protein>
    <recommendedName>
        <fullName evidence="1">Helix-turn-helix domain-containing protein</fullName>
    </recommendedName>
</protein>
<dbReference type="Pfam" id="PF12728">
    <property type="entry name" value="HTH_17"/>
    <property type="match status" value="1"/>
</dbReference>
<dbReference type="Proteomes" id="UP000029868">
    <property type="component" value="Unassembled WGS sequence"/>
</dbReference>
<evidence type="ECO:0000313" key="2">
    <source>
        <dbReference type="EMBL" id="KGJ93601.1"/>
    </source>
</evidence>